<evidence type="ECO:0000259" key="9">
    <source>
        <dbReference type="Pfam" id="PF09223"/>
    </source>
</evidence>
<keyword evidence="5" id="KW-0864">Zinc transport</keyword>
<evidence type="ECO:0000256" key="4">
    <source>
        <dbReference type="ARBA" id="ARBA00022833"/>
    </source>
</evidence>
<evidence type="ECO:0000256" key="6">
    <source>
        <dbReference type="ARBA" id="ARBA00023065"/>
    </source>
</evidence>
<keyword evidence="4" id="KW-0862">Zinc</keyword>
<name>A0ABN0B515_9STRE</name>
<evidence type="ECO:0000313" key="10">
    <source>
        <dbReference type="EMBL" id="EFO54326.1"/>
    </source>
</evidence>
<dbReference type="Pfam" id="PF09223">
    <property type="entry name" value="ZinT"/>
    <property type="match status" value="1"/>
</dbReference>
<evidence type="ECO:0000256" key="7">
    <source>
        <dbReference type="RuleBase" id="RU003512"/>
    </source>
</evidence>
<dbReference type="PANTHER" id="PTHR42953:SF3">
    <property type="entry name" value="HIGH-AFFINITY ZINC UPTAKE SYSTEM PROTEIN ZNUA"/>
    <property type="match status" value="1"/>
</dbReference>
<dbReference type="PRINTS" id="PR00691">
    <property type="entry name" value="ADHESINB"/>
</dbReference>
<evidence type="ECO:0000256" key="3">
    <source>
        <dbReference type="ARBA" id="ARBA00022729"/>
    </source>
</evidence>
<comment type="caution">
    <text evidence="10">The sequence shown here is derived from an EMBL/GenBank/DDBJ whole genome shotgun (WGS) entry which is preliminary data.</text>
</comment>
<dbReference type="SUPFAM" id="SSF53807">
    <property type="entry name" value="Helical backbone' metal receptor"/>
    <property type="match status" value="1"/>
</dbReference>
<sequence length="522" mass="58953">MKKLGLLFASLVTVFLVACSNQKQADGKLNIVTTFYPVYEFTKQVAGDTANVELLIGAGTEPHDYEPSPKAVAKIQDADAFVYENENMETWVPKLLDSLDAKKVKTIKATGDMLLLPGSEEEEDHDHGEEGHHHEYDPHVWLSPARAIKLVEHIRDSLSADYPDKKATFEQNAAAYIEKLQALDKAYTEGLSSAKQKSFVTQHAAFRYLALDYGLTQVSISGLSPDAEPSASRLAELTDYIKKNKISYIYFEENASQALANTLSKETGVKLDVLNPLESLTEEDMKDGENYLSIMEKNLKALKQTTDQAGAEIEPEKAEETKTVQNGYFEDADVKDRTLSDYTGNWQSVYPFLENGTLDQVFDYKAKLTGKMTKDEYKAYYQKGYQTDVTKINITDNTMEFIQGDQSKKYTYKYVGKKILTYKKGNRGVRFLFEATDANAGQFKYVQFSDHNIAQSKQSISISSLEALAKKPYLKRWTTGQPTIQMAYLVKKLPKKCWLIKAKQSFPMGRIFLVFIIPKHLN</sequence>
<evidence type="ECO:0000256" key="8">
    <source>
        <dbReference type="SAM" id="SignalP"/>
    </source>
</evidence>
<evidence type="ECO:0000256" key="2">
    <source>
        <dbReference type="ARBA" id="ARBA00022448"/>
    </source>
</evidence>
<dbReference type="PANTHER" id="PTHR42953">
    <property type="entry name" value="HIGH-AFFINITY ZINC UPTAKE SYSTEM PROTEIN ZNUA-RELATED"/>
    <property type="match status" value="1"/>
</dbReference>
<gene>
    <name evidence="10" type="ORF">SIN_1004</name>
</gene>
<reference evidence="10" key="1">
    <citation type="submission" date="2010-09" db="EMBL/GenBank/DDBJ databases">
        <authorList>
            <person name="Daugherty S.C."/>
            <person name="Kilian M."/>
            <person name="Tettelin H."/>
        </authorList>
    </citation>
    <scope>NUCLEOTIDE SEQUENCE [LARGE SCALE GENOMIC DNA]</scope>
    <source>
        <strain evidence="10">SK1302</strain>
    </source>
</reference>
<keyword evidence="6" id="KW-0406">Ion transport</keyword>
<keyword evidence="2 7" id="KW-0813">Transport</keyword>
<dbReference type="EMBL" id="AEDY01000055">
    <property type="protein sequence ID" value="EFO54326.1"/>
    <property type="molecule type" value="Genomic_DNA"/>
</dbReference>
<feature type="signal peptide" evidence="8">
    <location>
        <begin position="1"/>
        <end position="25"/>
    </location>
</feature>
<keyword evidence="3 8" id="KW-0732">Signal</keyword>
<dbReference type="SUPFAM" id="SSF50814">
    <property type="entry name" value="Lipocalins"/>
    <property type="match status" value="1"/>
</dbReference>
<dbReference type="InterPro" id="IPR006127">
    <property type="entry name" value="ZnuA-like"/>
</dbReference>
<proteinExistence type="inferred from homology"/>
<dbReference type="InterPro" id="IPR006129">
    <property type="entry name" value="AdhesinB"/>
</dbReference>
<accession>A0ABN0B515</accession>
<dbReference type="InterPro" id="IPR006128">
    <property type="entry name" value="Lipoprotein_PsaA-like"/>
</dbReference>
<feature type="domain" description="ZinT" evidence="9">
    <location>
        <begin position="321"/>
        <end position="458"/>
    </location>
</feature>
<organism evidence="10">
    <name type="scientific">Streptococcus infantis SK1302</name>
    <dbReference type="NCBI Taxonomy" id="871237"/>
    <lineage>
        <taxon>Bacteria</taxon>
        <taxon>Bacillati</taxon>
        <taxon>Bacillota</taxon>
        <taxon>Bacilli</taxon>
        <taxon>Lactobacillales</taxon>
        <taxon>Streptococcaceae</taxon>
        <taxon>Streptococcus</taxon>
    </lineage>
</organism>
<comment type="similarity">
    <text evidence="1 7">Belongs to the bacterial solute-binding protein 9 family.</text>
</comment>
<dbReference type="InterPro" id="IPR015304">
    <property type="entry name" value="ZinT_dom"/>
</dbReference>
<dbReference type="CDD" id="cd01017">
    <property type="entry name" value="AdcA"/>
    <property type="match status" value="1"/>
</dbReference>
<protein>
    <submittedName>
        <fullName evidence="10">Zinc-binding lipoprotein AdcA</fullName>
    </submittedName>
</protein>
<dbReference type="Gene3D" id="2.40.128.20">
    <property type="match status" value="1"/>
</dbReference>
<dbReference type="InterPro" id="IPR012674">
    <property type="entry name" value="Calycin"/>
</dbReference>
<evidence type="ECO:0000256" key="1">
    <source>
        <dbReference type="ARBA" id="ARBA00011028"/>
    </source>
</evidence>
<dbReference type="PROSITE" id="PS51257">
    <property type="entry name" value="PROKAR_LIPOPROTEIN"/>
    <property type="match status" value="1"/>
</dbReference>
<feature type="chain" id="PRO_5046962718" evidence="8">
    <location>
        <begin position="26"/>
        <end position="522"/>
    </location>
</feature>
<dbReference type="Gene3D" id="3.40.50.1980">
    <property type="entry name" value="Nitrogenase molybdenum iron protein domain"/>
    <property type="match status" value="2"/>
</dbReference>
<dbReference type="Pfam" id="PF01297">
    <property type="entry name" value="ZnuA"/>
    <property type="match status" value="1"/>
</dbReference>
<keyword evidence="10" id="KW-0449">Lipoprotein</keyword>
<dbReference type="InterPro" id="IPR050492">
    <property type="entry name" value="Bact_metal-bind_prot9"/>
</dbReference>
<evidence type="ECO:0000256" key="5">
    <source>
        <dbReference type="ARBA" id="ARBA00022906"/>
    </source>
</evidence>
<dbReference type="PRINTS" id="PR00690">
    <property type="entry name" value="ADHESNFAMILY"/>
</dbReference>